<evidence type="ECO:0000313" key="2">
    <source>
        <dbReference type="Proteomes" id="UP000298652"/>
    </source>
</evidence>
<proteinExistence type="predicted"/>
<dbReference type="AlphaFoldDB" id="A0A4U6UHS4"/>
<gene>
    <name evidence="1" type="ORF">SEVIR_5G200666v2</name>
</gene>
<dbReference type="Proteomes" id="UP000298652">
    <property type="component" value="Chromosome 5"/>
</dbReference>
<sequence>MLQVNAAASRRQSRRPRHCVVVLCLSLRRPRRAQRGCCLPLSHLRRCSVLQVGLAKRVFHVRSTPIPSTFLGLFRSHRPWPLANVIKAPGAQSSVPSPSIALDLGYRKARIQTGLQEHDAAPSD</sequence>
<keyword evidence="2" id="KW-1185">Reference proteome</keyword>
<reference evidence="1" key="1">
    <citation type="submission" date="2019-03" db="EMBL/GenBank/DDBJ databases">
        <title>WGS assembly of Setaria viridis.</title>
        <authorList>
            <person name="Huang P."/>
            <person name="Jenkins J."/>
            <person name="Grimwood J."/>
            <person name="Barry K."/>
            <person name="Healey A."/>
            <person name="Mamidi S."/>
            <person name="Sreedasyam A."/>
            <person name="Shu S."/>
            <person name="Feldman M."/>
            <person name="Wu J."/>
            <person name="Yu Y."/>
            <person name="Chen C."/>
            <person name="Johnson J."/>
            <person name="Rokhsar D."/>
            <person name="Baxter I."/>
            <person name="Schmutz J."/>
            <person name="Brutnell T."/>
            <person name="Kellogg E."/>
        </authorList>
    </citation>
    <scope>NUCLEOTIDE SEQUENCE [LARGE SCALE GENOMIC DNA]</scope>
</reference>
<dbReference type="Gramene" id="TKW14962">
    <property type="protein sequence ID" value="TKW14962"/>
    <property type="gene ID" value="SEVIR_5G200666v2"/>
</dbReference>
<evidence type="ECO:0000313" key="1">
    <source>
        <dbReference type="EMBL" id="TKW14962.1"/>
    </source>
</evidence>
<protein>
    <submittedName>
        <fullName evidence="1">Uncharacterized protein</fullName>
    </submittedName>
</protein>
<accession>A0A4U6UHS4</accession>
<name>A0A4U6UHS4_SETVI</name>
<dbReference type="EMBL" id="CM016556">
    <property type="protein sequence ID" value="TKW14962.1"/>
    <property type="molecule type" value="Genomic_DNA"/>
</dbReference>
<organism evidence="1 2">
    <name type="scientific">Setaria viridis</name>
    <name type="common">Green bristlegrass</name>
    <name type="synonym">Setaria italica subsp. viridis</name>
    <dbReference type="NCBI Taxonomy" id="4556"/>
    <lineage>
        <taxon>Eukaryota</taxon>
        <taxon>Viridiplantae</taxon>
        <taxon>Streptophyta</taxon>
        <taxon>Embryophyta</taxon>
        <taxon>Tracheophyta</taxon>
        <taxon>Spermatophyta</taxon>
        <taxon>Magnoliopsida</taxon>
        <taxon>Liliopsida</taxon>
        <taxon>Poales</taxon>
        <taxon>Poaceae</taxon>
        <taxon>PACMAD clade</taxon>
        <taxon>Panicoideae</taxon>
        <taxon>Panicodae</taxon>
        <taxon>Paniceae</taxon>
        <taxon>Cenchrinae</taxon>
        <taxon>Setaria</taxon>
    </lineage>
</organism>